<keyword evidence="1" id="KW-0732">Signal</keyword>
<evidence type="ECO:0000313" key="4">
    <source>
        <dbReference type="Proteomes" id="UP000717515"/>
    </source>
</evidence>
<evidence type="ECO:0000256" key="1">
    <source>
        <dbReference type="SAM" id="SignalP"/>
    </source>
</evidence>
<protein>
    <recommendedName>
        <fullName evidence="2">Membrane anchor Opy2 N-terminal domain-containing protein</fullName>
    </recommendedName>
</protein>
<name>A0A9P8A4H1_MORAP</name>
<dbReference type="AlphaFoldDB" id="A0A9P8A4H1"/>
<dbReference type="InterPro" id="IPR018571">
    <property type="entry name" value="Membrane_anchor_Opy2_N"/>
</dbReference>
<dbReference type="Proteomes" id="UP000717515">
    <property type="component" value="Unassembled WGS sequence"/>
</dbReference>
<reference evidence="3" key="1">
    <citation type="submission" date="2021-07" db="EMBL/GenBank/DDBJ databases">
        <title>Draft genome of Mortierella alpina, strain LL118, isolated from an aspen leaf litter sample.</title>
        <authorList>
            <person name="Yang S."/>
            <person name="Vinatzer B.A."/>
        </authorList>
    </citation>
    <scope>NUCLEOTIDE SEQUENCE</scope>
    <source>
        <strain evidence="3">LL118</strain>
    </source>
</reference>
<gene>
    <name evidence="3" type="ORF">KVV02_006709</name>
</gene>
<evidence type="ECO:0000313" key="3">
    <source>
        <dbReference type="EMBL" id="KAG9322286.1"/>
    </source>
</evidence>
<evidence type="ECO:0000259" key="2">
    <source>
        <dbReference type="Pfam" id="PF09463"/>
    </source>
</evidence>
<comment type="caution">
    <text evidence="3">The sequence shown here is derived from an EMBL/GenBank/DDBJ whole genome shotgun (WGS) entry which is preliminary data.</text>
</comment>
<dbReference type="EMBL" id="JAIFTL010000156">
    <property type="protein sequence ID" value="KAG9322286.1"/>
    <property type="molecule type" value="Genomic_DNA"/>
</dbReference>
<dbReference type="Pfam" id="PF09463">
    <property type="entry name" value="Opy2"/>
    <property type="match status" value="1"/>
</dbReference>
<feature type="domain" description="Membrane anchor Opy2 N-terminal" evidence="2">
    <location>
        <begin position="41"/>
        <end position="74"/>
    </location>
</feature>
<sequence length="147" mass="15503">MLSIRGFKILCVLGAVLALLISSSDATPGSAVKGVDGVDPCFRCFAPPMCPDCKPGTTCVIIPASCYSCGSGFCKEDPKKCTPCTSCLIAPRCPRCAEDEECVIVPKQCHDCGYGFCMKRAPRPPPPLLPIECDKPCDPSSDPSCPP</sequence>
<feature type="signal peptide" evidence="1">
    <location>
        <begin position="1"/>
        <end position="26"/>
    </location>
</feature>
<organism evidence="3 4">
    <name type="scientific">Mortierella alpina</name>
    <name type="common">Oleaginous fungus</name>
    <name type="synonym">Mortierella renispora</name>
    <dbReference type="NCBI Taxonomy" id="64518"/>
    <lineage>
        <taxon>Eukaryota</taxon>
        <taxon>Fungi</taxon>
        <taxon>Fungi incertae sedis</taxon>
        <taxon>Mucoromycota</taxon>
        <taxon>Mortierellomycotina</taxon>
        <taxon>Mortierellomycetes</taxon>
        <taxon>Mortierellales</taxon>
        <taxon>Mortierellaceae</taxon>
        <taxon>Mortierella</taxon>
    </lineage>
</organism>
<feature type="chain" id="PRO_5040140974" description="Membrane anchor Opy2 N-terminal domain-containing protein" evidence="1">
    <location>
        <begin position="27"/>
        <end position="147"/>
    </location>
</feature>
<accession>A0A9P8A4H1</accession>
<proteinExistence type="predicted"/>